<evidence type="ECO:0000256" key="13">
    <source>
        <dbReference type="ARBA" id="ARBA00022771"/>
    </source>
</evidence>
<keyword evidence="10" id="KW-0747">Spliceosome</keyword>
<keyword evidence="14" id="KW-0862">Zinc</keyword>
<dbReference type="FunFam" id="3.30.70.330:FF:000029">
    <property type="entry name" value="U2 small nuclear ribonucleoprotein B"/>
    <property type="match status" value="1"/>
</dbReference>
<evidence type="ECO:0000256" key="24">
    <source>
        <dbReference type="PROSITE-ProRule" id="PRU00176"/>
    </source>
</evidence>
<dbReference type="Proteomes" id="UP000327157">
    <property type="component" value="Chromosome 3"/>
</dbReference>
<dbReference type="FunFam" id="3.30.70.330:FF:000039">
    <property type="entry name" value="U1 small nuclear ribonucleoprotein A"/>
    <property type="match status" value="1"/>
</dbReference>
<feature type="region of interest" description="Disordered" evidence="26">
    <location>
        <begin position="281"/>
        <end position="338"/>
    </location>
</feature>
<evidence type="ECO:0000256" key="6">
    <source>
        <dbReference type="ARBA" id="ARBA00022676"/>
    </source>
</evidence>
<dbReference type="SMART" id="SM00513">
    <property type="entry name" value="SAP"/>
    <property type="match status" value="2"/>
</dbReference>
<dbReference type="InterPro" id="IPR050800">
    <property type="entry name" value="ARTD/PARP"/>
</dbReference>
<dbReference type="InterPro" id="IPR036616">
    <property type="entry name" value="Poly(ADP-ribose)pol_reg_dom_sf"/>
</dbReference>
<dbReference type="PANTHER" id="PTHR10459">
    <property type="entry name" value="DNA LIGASE"/>
    <property type="match status" value="1"/>
</dbReference>
<evidence type="ECO:0000259" key="29">
    <source>
        <dbReference type="PROSITE" id="PS51059"/>
    </source>
</evidence>
<organism evidence="32 33">
    <name type="scientific">Pyrus ussuriensis x Pyrus communis</name>
    <dbReference type="NCBI Taxonomy" id="2448454"/>
    <lineage>
        <taxon>Eukaryota</taxon>
        <taxon>Viridiplantae</taxon>
        <taxon>Streptophyta</taxon>
        <taxon>Embryophyta</taxon>
        <taxon>Tracheophyta</taxon>
        <taxon>Spermatophyta</taxon>
        <taxon>Magnoliopsida</taxon>
        <taxon>eudicotyledons</taxon>
        <taxon>Gunneridae</taxon>
        <taxon>Pentapetalae</taxon>
        <taxon>rosids</taxon>
        <taxon>fabids</taxon>
        <taxon>Rosales</taxon>
        <taxon>Rosaceae</taxon>
        <taxon>Amygdaloideae</taxon>
        <taxon>Maleae</taxon>
        <taxon>Pyrus</taxon>
    </lineage>
</organism>
<dbReference type="Pfam" id="PF00076">
    <property type="entry name" value="RRM_1"/>
    <property type="match status" value="2"/>
</dbReference>
<reference evidence="33" key="2">
    <citation type="submission" date="2019-10" db="EMBL/GenBank/DDBJ databases">
        <title>A de novo genome assembly of a pear dwarfing rootstock.</title>
        <authorList>
            <person name="Wang F."/>
            <person name="Wang J."/>
            <person name="Li S."/>
            <person name="Zhang Y."/>
            <person name="Fang M."/>
            <person name="Ma L."/>
            <person name="Zhao Y."/>
            <person name="Jiang S."/>
        </authorList>
    </citation>
    <scope>NUCLEOTIDE SEQUENCE [LARGE SCALE GENOMIC DNA]</scope>
</reference>
<evidence type="ECO:0000256" key="15">
    <source>
        <dbReference type="ARBA" id="ARBA00022884"/>
    </source>
</evidence>
<keyword evidence="16 25" id="KW-0520">NAD</keyword>
<dbReference type="AlphaFoldDB" id="A0A5N5GL29"/>
<dbReference type="SUPFAM" id="SSF56399">
    <property type="entry name" value="ADP-ribosylation"/>
    <property type="match status" value="1"/>
</dbReference>
<dbReference type="Pfam" id="PF02877">
    <property type="entry name" value="PARP_reg"/>
    <property type="match status" value="1"/>
</dbReference>
<feature type="region of interest" description="Disordered" evidence="26">
    <location>
        <begin position="145"/>
        <end position="173"/>
    </location>
</feature>
<comment type="function">
    <text evidence="22">Involved in the base excision repair (BER) pathway, by catalyzing the poly(ADP-ribosyl)ation of a limited number of acceptor proteins involved in chromatin architecture and in DNA metabolism. This modification follows DNA damages and appears as an obligatory step in a detection/signaling pathway leading to the reparation of DNA strand breaks.</text>
</comment>
<evidence type="ECO:0000313" key="33">
    <source>
        <dbReference type="Proteomes" id="UP000327157"/>
    </source>
</evidence>
<dbReference type="EMBL" id="SMOL01000402">
    <property type="protein sequence ID" value="KAB2616276.1"/>
    <property type="molecule type" value="Genomic_DNA"/>
</dbReference>
<dbReference type="InterPro" id="IPR036930">
    <property type="entry name" value="WGR_dom_sf"/>
</dbReference>
<proteinExistence type="inferred from homology"/>
<dbReference type="SUPFAM" id="SSF54928">
    <property type="entry name" value="RNA-binding domain, RBD"/>
    <property type="match status" value="1"/>
</dbReference>
<keyword evidence="18" id="KW-0508">mRNA splicing</keyword>
<evidence type="ECO:0000256" key="10">
    <source>
        <dbReference type="ARBA" id="ARBA00022728"/>
    </source>
</evidence>
<feature type="domain" description="SAP" evidence="28">
    <location>
        <begin position="436"/>
        <end position="470"/>
    </location>
</feature>
<evidence type="ECO:0000256" key="16">
    <source>
        <dbReference type="ARBA" id="ARBA00023027"/>
    </source>
</evidence>
<keyword evidence="6 25" id="KW-0328">Glycosyltransferase</keyword>
<feature type="domain" description="PARP alpha-helical" evidence="30">
    <location>
        <begin position="718"/>
        <end position="836"/>
    </location>
</feature>
<dbReference type="Gene3D" id="3.30.70.330">
    <property type="match status" value="2"/>
</dbReference>
<protein>
    <recommendedName>
        <fullName evidence="25">Poly [ADP-ribose] polymerase</fullName>
        <shortName evidence="25">PARP</shortName>
        <ecNumber evidence="25">2.4.2.-</ecNumber>
    </recommendedName>
</protein>
<evidence type="ECO:0000256" key="23">
    <source>
        <dbReference type="ARBA" id="ARBA00033987"/>
    </source>
</evidence>
<dbReference type="SMART" id="SM00360">
    <property type="entry name" value="RRM"/>
    <property type="match status" value="2"/>
</dbReference>
<dbReference type="SUPFAM" id="SSF68906">
    <property type="entry name" value="SAP domain"/>
    <property type="match status" value="2"/>
</dbReference>
<evidence type="ECO:0000256" key="20">
    <source>
        <dbReference type="ARBA" id="ARBA00023274"/>
    </source>
</evidence>
<comment type="catalytic activity">
    <reaction evidence="1">
        <text>L-aspartyl-[protein] + NAD(+) = 4-O-(ADP-D-ribosyl)-L-aspartyl-[protein] + nicotinamide</text>
        <dbReference type="Rhea" id="RHEA:54424"/>
        <dbReference type="Rhea" id="RHEA-COMP:9867"/>
        <dbReference type="Rhea" id="RHEA-COMP:13832"/>
        <dbReference type="ChEBI" id="CHEBI:17154"/>
        <dbReference type="ChEBI" id="CHEBI:29961"/>
        <dbReference type="ChEBI" id="CHEBI:57540"/>
        <dbReference type="ChEBI" id="CHEBI:138102"/>
    </reaction>
</comment>
<keyword evidence="17" id="KW-0238">DNA-binding</keyword>
<dbReference type="PROSITE" id="PS51977">
    <property type="entry name" value="WGR"/>
    <property type="match status" value="1"/>
</dbReference>
<dbReference type="SUPFAM" id="SSF142921">
    <property type="entry name" value="WGR domain-like"/>
    <property type="match status" value="1"/>
</dbReference>
<dbReference type="Gene3D" id="3.90.228.10">
    <property type="match status" value="1"/>
</dbReference>
<dbReference type="InterPro" id="IPR012317">
    <property type="entry name" value="Poly(ADP-ribose)pol_cat_dom"/>
</dbReference>
<dbReference type="Gene3D" id="1.10.720.30">
    <property type="entry name" value="SAP domain"/>
    <property type="match status" value="2"/>
</dbReference>
<dbReference type="InterPro" id="IPR012677">
    <property type="entry name" value="Nucleotide-bd_a/b_plait_sf"/>
</dbReference>
<comment type="similarity">
    <text evidence="4">Belongs to the RRM U1 A/B'' family.</text>
</comment>
<dbReference type="GO" id="GO:0070212">
    <property type="term" value="P:protein poly-ADP-ribosylation"/>
    <property type="evidence" value="ECO:0007669"/>
    <property type="project" value="TreeGrafter"/>
</dbReference>
<evidence type="ECO:0000259" key="31">
    <source>
        <dbReference type="PROSITE" id="PS51977"/>
    </source>
</evidence>
<dbReference type="PROSITE" id="PS50102">
    <property type="entry name" value="RRM"/>
    <property type="match status" value="2"/>
</dbReference>
<dbReference type="GO" id="GO:0005730">
    <property type="term" value="C:nucleolus"/>
    <property type="evidence" value="ECO:0007669"/>
    <property type="project" value="TreeGrafter"/>
</dbReference>
<dbReference type="FunFam" id="3.90.228.10:FF:000002">
    <property type="entry name" value="Poly [ADP-ribose] polymerase"/>
    <property type="match status" value="1"/>
</dbReference>
<dbReference type="Pfam" id="PF05406">
    <property type="entry name" value="WGR"/>
    <property type="match status" value="1"/>
</dbReference>
<comment type="catalytic activity">
    <reaction evidence="2">
        <text>L-glutamyl-[protein] + NAD(+) = 5-O-(ADP-D-ribosyl)-L-glutamyl-[protein] + nicotinamide</text>
        <dbReference type="Rhea" id="RHEA:58224"/>
        <dbReference type="Rhea" id="RHEA-COMP:10208"/>
        <dbReference type="Rhea" id="RHEA-COMP:15089"/>
        <dbReference type="ChEBI" id="CHEBI:17154"/>
        <dbReference type="ChEBI" id="CHEBI:29973"/>
        <dbReference type="ChEBI" id="CHEBI:57540"/>
        <dbReference type="ChEBI" id="CHEBI:142540"/>
    </reaction>
</comment>
<evidence type="ECO:0000256" key="5">
    <source>
        <dbReference type="ARBA" id="ARBA00022664"/>
    </source>
</evidence>
<dbReference type="SUPFAM" id="SSF47587">
    <property type="entry name" value="Domain of poly(ADP-ribose) polymerase"/>
    <property type="match status" value="1"/>
</dbReference>
<feature type="compositionally biased region" description="Gly residues" evidence="26">
    <location>
        <begin position="35"/>
        <end position="46"/>
    </location>
</feature>
<dbReference type="OrthoDB" id="2017365at2759"/>
<dbReference type="CDD" id="cd08002">
    <property type="entry name" value="WGR_PARP3_like"/>
    <property type="match status" value="1"/>
</dbReference>
<dbReference type="InterPro" id="IPR004102">
    <property type="entry name" value="Poly(ADP-ribose)pol_reg_dom"/>
</dbReference>
<dbReference type="GO" id="GO:0030532">
    <property type="term" value="C:small nuclear ribonucleoprotein complex"/>
    <property type="evidence" value="ECO:0007669"/>
    <property type="project" value="UniProtKB-ARBA"/>
</dbReference>
<dbReference type="Gene3D" id="1.20.142.10">
    <property type="entry name" value="Poly(ADP-ribose) polymerase, regulatory domain"/>
    <property type="match status" value="1"/>
</dbReference>
<feature type="domain" description="PARP catalytic" evidence="29">
    <location>
        <begin position="844"/>
        <end position="1070"/>
    </location>
</feature>
<evidence type="ECO:0000256" key="7">
    <source>
        <dbReference type="ARBA" id="ARBA00022679"/>
    </source>
</evidence>
<evidence type="ECO:0000259" key="27">
    <source>
        <dbReference type="PROSITE" id="PS50102"/>
    </source>
</evidence>
<dbReference type="PROSITE" id="PS51059">
    <property type="entry name" value="PARP_CATALYTIC"/>
    <property type="match status" value="1"/>
</dbReference>
<evidence type="ECO:0000256" key="18">
    <source>
        <dbReference type="ARBA" id="ARBA00023187"/>
    </source>
</evidence>
<feature type="compositionally biased region" description="Basic and acidic residues" evidence="26">
    <location>
        <begin position="155"/>
        <end position="166"/>
    </location>
</feature>
<dbReference type="CDD" id="cd01437">
    <property type="entry name" value="parp_like"/>
    <property type="match status" value="1"/>
</dbReference>
<keyword evidence="20" id="KW-0687">Ribonucleoprotein</keyword>
<keyword evidence="19" id="KW-0539">Nucleus</keyword>
<evidence type="ECO:0000256" key="17">
    <source>
        <dbReference type="ARBA" id="ARBA00023125"/>
    </source>
</evidence>
<dbReference type="GO" id="GO:0006302">
    <property type="term" value="P:double-strand break repair"/>
    <property type="evidence" value="ECO:0007669"/>
    <property type="project" value="TreeGrafter"/>
</dbReference>
<evidence type="ECO:0000256" key="4">
    <source>
        <dbReference type="ARBA" id="ARBA00007243"/>
    </source>
</evidence>
<comment type="subcellular location">
    <subcellularLocation>
        <location evidence="3">Nucleus</location>
    </subcellularLocation>
</comment>
<dbReference type="InterPro" id="IPR036361">
    <property type="entry name" value="SAP_dom_sf"/>
</dbReference>
<dbReference type="InterPro" id="IPR000504">
    <property type="entry name" value="RRM_dom"/>
</dbReference>
<reference evidence="32 33" key="1">
    <citation type="submission" date="2019-09" db="EMBL/GenBank/DDBJ databases">
        <authorList>
            <person name="Ou C."/>
        </authorList>
    </citation>
    <scope>NUCLEOTIDE SEQUENCE [LARGE SCALE GENOMIC DNA]</scope>
    <source>
        <strain evidence="32">S2</strain>
        <tissue evidence="32">Leaf</tissue>
    </source>
</reference>
<evidence type="ECO:0000256" key="26">
    <source>
        <dbReference type="SAM" id="MobiDB-lite"/>
    </source>
</evidence>
<feature type="domain" description="RRM" evidence="27">
    <location>
        <begin position="208"/>
        <end position="282"/>
    </location>
</feature>
<name>A0A5N5GL29_9ROSA</name>
<evidence type="ECO:0000256" key="21">
    <source>
        <dbReference type="ARBA" id="ARBA00024347"/>
    </source>
</evidence>
<feature type="region of interest" description="Disordered" evidence="26">
    <location>
        <begin position="16"/>
        <end position="46"/>
    </location>
</feature>
<dbReference type="PROSITE" id="PS51060">
    <property type="entry name" value="PARP_ALPHA_HD"/>
    <property type="match status" value="1"/>
</dbReference>
<reference evidence="32 33" key="3">
    <citation type="submission" date="2019-11" db="EMBL/GenBank/DDBJ databases">
        <title>A de novo genome assembly of a pear dwarfing rootstock.</title>
        <authorList>
            <person name="Wang F."/>
            <person name="Wang J."/>
            <person name="Li S."/>
            <person name="Zhang Y."/>
            <person name="Fang M."/>
            <person name="Ma L."/>
            <person name="Zhao Y."/>
            <person name="Jiang S."/>
        </authorList>
    </citation>
    <scope>NUCLEOTIDE SEQUENCE [LARGE SCALE GENOMIC DNA]</scope>
    <source>
        <strain evidence="32">S2</strain>
        <tissue evidence="32">Leaf</tissue>
    </source>
</reference>
<evidence type="ECO:0000313" key="32">
    <source>
        <dbReference type="EMBL" id="KAB2616276.1"/>
    </source>
</evidence>
<keyword evidence="13" id="KW-0863">Zinc-finger</keyword>
<feature type="region of interest" description="Disordered" evidence="26">
    <location>
        <begin position="470"/>
        <end position="514"/>
    </location>
</feature>
<evidence type="ECO:0000256" key="14">
    <source>
        <dbReference type="ARBA" id="ARBA00022833"/>
    </source>
</evidence>
<sequence>MYSHVWEGEGKRLLFSSKRNPRSGTEKEDMAENNSGGGGGDGGVGGGGEVSANQTIYINNLNEKIKLEELKKSLLAVFSQFGKIVEVLAFKTLKHKGQAWLVFEDVSSATKALHHMQGFPFYDKPMRIQYAKMKSDVIAKADGTFVPRERRKRHEEKGRKRKEQHDASQAGMGGVPAYAGPYGSAPPLSQIPYPGGVKLPEAPAPPNNILFVQNLPQETTPMMLQMLFCQYAGFKEVRMVEAKPGIAFVEYGDEMQSTVAMQELQAFKLTPQSSMLITYAKKESKREGREQKETEIQDGSSRAERSMLLSLRRRSESSSSPVNLRGSGRRTGRGKCERKRVTNVSGKLIPMAFWCLSDSVYIRPELIRPKSSGPDHNIGTLLTNQITCKSPQKARRKPAKRSLLRTPGEKENLHTATPASKSLLRFTVSTISPPMASKLKVEELRNELAQRGLPTTGAKPTLVRRLDSALREEKKQPTGASDGSAAEASLVSGKRKRKLIEEEGGGESTVSDKMKATEKFSGMSVKQLREEAALRGVSTSGSKKDLLQRLSEHSDDIPLGKANEEGNGSKEKIVTATKKGAAVLDQWLPDDIKAHYHVLQLGDDIYDAMLNQTNVGHNNNKFYLIQVLESDVGGSFMIYYRWGRVGVKGQSKLASHASLESAINEFKQKFYDKTRNDWSNRKMFQPIPSCYMWIEMDYNEKEAVEEKNGSALGRQPLETQLEPCIAKFISLICNIGMMKQHMMEIGYNADKLPLGKLSKSTILKGYNILQRISDVIGSSNRKLIEQLSGEFYTVIPHDFGFKKMHNFVIDTPQKLKHKLEMVEALGEIEVATKLLKDDTGMQGDPLYSSYRRLHCELTPVGADSHEFDMITKYLHNTHAKTHSTYTVDIVQIFRTSKEGEVERFRKFSSTKNRMLLWHGSRLTNWAGILSQGLRIAPPEAPVTGYMFGKGVYFADMFSKSANYCYASNGCTSGVLLLCEVALGDMAELLTAKYDADKLPVGKLSTKGVGGTEPDFSEAQLLDDGVVVPLGKPKENTSRPKGSLLYNEYIVYNVEQIRMRYVVQVNFNFKM</sequence>
<dbReference type="PANTHER" id="PTHR10459:SF60">
    <property type="entry name" value="POLY [ADP-RIBOSE] POLYMERASE 2"/>
    <property type="match status" value="1"/>
</dbReference>
<feature type="compositionally biased region" description="Basic and acidic residues" evidence="26">
    <location>
        <begin position="281"/>
        <end position="305"/>
    </location>
</feature>
<evidence type="ECO:0000256" key="12">
    <source>
        <dbReference type="ARBA" id="ARBA00022765"/>
    </source>
</evidence>
<keyword evidence="15 24" id="KW-0694">RNA-binding</keyword>
<gene>
    <name evidence="32" type="ORF">D8674_022864</name>
</gene>
<keyword evidence="7 25" id="KW-0808">Transferase</keyword>
<evidence type="ECO:0000256" key="22">
    <source>
        <dbReference type="ARBA" id="ARBA00024945"/>
    </source>
</evidence>
<dbReference type="CDD" id="cd12247">
    <property type="entry name" value="RRM2_U1A_like"/>
    <property type="match status" value="1"/>
</dbReference>
<keyword evidence="11" id="KW-0677">Repeat</keyword>
<dbReference type="GO" id="GO:0008380">
    <property type="term" value="P:RNA splicing"/>
    <property type="evidence" value="ECO:0007669"/>
    <property type="project" value="UniProtKB-KW"/>
</dbReference>
<evidence type="ECO:0000256" key="11">
    <source>
        <dbReference type="ARBA" id="ARBA00022737"/>
    </source>
</evidence>
<dbReference type="GO" id="GO:0003677">
    <property type="term" value="F:DNA binding"/>
    <property type="evidence" value="ECO:0007669"/>
    <property type="project" value="UniProtKB-KW"/>
</dbReference>
<evidence type="ECO:0000256" key="9">
    <source>
        <dbReference type="ARBA" id="ARBA00022723"/>
    </source>
</evidence>
<accession>A0A5N5GL29</accession>
<dbReference type="GO" id="GO:0016779">
    <property type="term" value="F:nucleotidyltransferase activity"/>
    <property type="evidence" value="ECO:0007669"/>
    <property type="project" value="UniProtKB-KW"/>
</dbReference>
<evidence type="ECO:0000256" key="8">
    <source>
        <dbReference type="ARBA" id="ARBA00022695"/>
    </source>
</evidence>
<dbReference type="Pfam" id="PF00644">
    <property type="entry name" value="PARP"/>
    <property type="match status" value="1"/>
</dbReference>
<evidence type="ECO:0000256" key="2">
    <source>
        <dbReference type="ARBA" id="ARBA00000459"/>
    </source>
</evidence>
<keyword evidence="12" id="KW-0013">ADP-ribosylation</keyword>
<keyword evidence="33" id="KW-1185">Reference proteome</keyword>
<dbReference type="GO" id="GO:0003950">
    <property type="term" value="F:NAD+ poly-ADP-ribosyltransferase activity"/>
    <property type="evidence" value="ECO:0007669"/>
    <property type="project" value="UniProtKB-UniRule"/>
</dbReference>
<comment type="catalytic activity">
    <reaction evidence="23">
        <text>NAD(+) + (ADP-D-ribosyl)n-acceptor = nicotinamide + (ADP-D-ribosyl)n+1-acceptor + H(+).</text>
        <dbReference type="EC" id="2.4.2.30"/>
    </reaction>
</comment>
<dbReference type="FunFam" id="1.20.142.10:FF:000002">
    <property type="entry name" value="Poly [ADP-ribose] polymerase"/>
    <property type="match status" value="1"/>
</dbReference>
<feature type="region of interest" description="Disordered" evidence="26">
    <location>
        <begin position="389"/>
        <end position="418"/>
    </location>
</feature>
<dbReference type="GO" id="GO:0006397">
    <property type="term" value="P:mRNA processing"/>
    <property type="evidence" value="ECO:0007669"/>
    <property type="project" value="UniProtKB-KW"/>
</dbReference>
<comment type="similarity">
    <text evidence="21">Belongs to the ARTD/PARP family.</text>
</comment>
<dbReference type="GO" id="GO:0003723">
    <property type="term" value="F:RNA binding"/>
    <property type="evidence" value="ECO:0007669"/>
    <property type="project" value="UniProtKB-UniRule"/>
</dbReference>
<dbReference type="GO" id="GO:0008270">
    <property type="term" value="F:zinc ion binding"/>
    <property type="evidence" value="ECO:0007669"/>
    <property type="project" value="UniProtKB-KW"/>
</dbReference>
<feature type="compositionally biased region" description="Basic residues" evidence="26">
    <location>
        <begin position="392"/>
        <end position="403"/>
    </location>
</feature>
<keyword evidence="9" id="KW-0479">Metal-binding</keyword>
<dbReference type="GO" id="GO:0005681">
    <property type="term" value="C:spliceosomal complex"/>
    <property type="evidence" value="ECO:0007669"/>
    <property type="project" value="UniProtKB-KW"/>
</dbReference>
<dbReference type="InterPro" id="IPR003034">
    <property type="entry name" value="SAP_dom"/>
</dbReference>
<dbReference type="Gene3D" id="2.20.140.10">
    <property type="entry name" value="WGR domain"/>
    <property type="match status" value="1"/>
</dbReference>
<comment type="caution">
    <text evidence="32">The sequence shown here is derived from an EMBL/GenBank/DDBJ whole genome shotgun (WGS) entry which is preliminary data.</text>
</comment>
<dbReference type="GO" id="GO:0140806">
    <property type="term" value="F:NAD+-protein-aspartate ADP-ribosyltransferase activity"/>
    <property type="evidence" value="ECO:0007669"/>
    <property type="project" value="RHEA"/>
</dbReference>
<keyword evidence="5" id="KW-0507">mRNA processing</keyword>
<evidence type="ECO:0000256" key="19">
    <source>
        <dbReference type="ARBA" id="ARBA00023242"/>
    </source>
</evidence>
<evidence type="ECO:0000259" key="30">
    <source>
        <dbReference type="PROSITE" id="PS51060"/>
    </source>
</evidence>
<dbReference type="CDD" id="cd12246">
    <property type="entry name" value="RRM1_U1A_like"/>
    <property type="match status" value="1"/>
</dbReference>
<evidence type="ECO:0000256" key="25">
    <source>
        <dbReference type="RuleBase" id="RU362114"/>
    </source>
</evidence>
<dbReference type="InterPro" id="IPR035979">
    <property type="entry name" value="RBD_domain_sf"/>
</dbReference>
<keyword evidence="8" id="KW-0548">Nucleotidyltransferase</keyword>
<dbReference type="FunFam" id="2.20.140.10:FF:000001">
    <property type="entry name" value="Poly [ADP-ribose] polymerase"/>
    <property type="match status" value="1"/>
</dbReference>
<feature type="domain" description="RRM" evidence="27">
    <location>
        <begin position="54"/>
        <end position="133"/>
    </location>
</feature>
<feature type="domain" description="WGR" evidence="31">
    <location>
        <begin position="595"/>
        <end position="691"/>
    </location>
</feature>
<evidence type="ECO:0000256" key="1">
    <source>
        <dbReference type="ARBA" id="ARBA00000438"/>
    </source>
</evidence>
<evidence type="ECO:0000256" key="3">
    <source>
        <dbReference type="ARBA" id="ARBA00004123"/>
    </source>
</evidence>
<dbReference type="EC" id="2.4.2.-" evidence="25"/>
<evidence type="ECO:0000259" key="28">
    <source>
        <dbReference type="PROSITE" id="PS50800"/>
    </source>
</evidence>
<dbReference type="Pfam" id="PF02037">
    <property type="entry name" value="SAP"/>
    <property type="match status" value="2"/>
</dbReference>
<feature type="compositionally biased region" description="Basic residues" evidence="26">
    <location>
        <begin position="327"/>
        <end position="338"/>
    </location>
</feature>
<dbReference type="SMART" id="SM00773">
    <property type="entry name" value="WGR"/>
    <property type="match status" value="1"/>
</dbReference>
<dbReference type="GO" id="GO:0140807">
    <property type="term" value="F:NAD+-protein-glutamate ADP-ribosyltransferase activity"/>
    <property type="evidence" value="ECO:0007669"/>
    <property type="project" value="RHEA"/>
</dbReference>
<feature type="domain" description="SAP" evidence="28">
    <location>
        <begin position="520"/>
        <end position="554"/>
    </location>
</feature>
<dbReference type="InterPro" id="IPR008893">
    <property type="entry name" value="WGR_domain"/>
</dbReference>
<dbReference type="PROSITE" id="PS50800">
    <property type="entry name" value="SAP"/>
    <property type="match status" value="2"/>
</dbReference>